<feature type="transmembrane region" description="Helical" evidence="2">
    <location>
        <begin position="727"/>
        <end position="750"/>
    </location>
</feature>
<feature type="transmembrane region" description="Helical" evidence="2">
    <location>
        <begin position="79"/>
        <end position="100"/>
    </location>
</feature>
<dbReference type="SUPFAM" id="SSF46955">
    <property type="entry name" value="Putative DNA-binding domain"/>
    <property type="match status" value="1"/>
</dbReference>
<feature type="transmembrane region" description="Helical" evidence="2">
    <location>
        <begin position="683"/>
        <end position="706"/>
    </location>
</feature>
<feature type="transmembrane region" description="Helical" evidence="2">
    <location>
        <begin position="892"/>
        <end position="910"/>
    </location>
</feature>
<evidence type="ECO:0000259" key="3">
    <source>
        <dbReference type="Pfam" id="PF12728"/>
    </source>
</evidence>
<feature type="transmembrane region" description="Helical" evidence="2">
    <location>
        <begin position="557"/>
        <end position="578"/>
    </location>
</feature>
<evidence type="ECO:0000256" key="1">
    <source>
        <dbReference type="SAM" id="MobiDB-lite"/>
    </source>
</evidence>
<evidence type="ECO:0000256" key="2">
    <source>
        <dbReference type="SAM" id="Phobius"/>
    </source>
</evidence>
<dbReference type="EMBL" id="LCKQ01000020">
    <property type="protein sequence ID" value="KKU03231.1"/>
    <property type="molecule type" value="Genomic_DNA"/>
</dbReference>
<organism evidence="4 5">
    <name type="scientific">Candidatus Woesebacteria bacterium GW2011_GWE1_45_18</name>
    <dbReference type="NCBI Taxonomy" id="1618598"/>
    <lineage>
        <taxon>Bacteria</taxon>
        <taxon>Candidatus Woeseibacteriota</taxon>
    </lineage>
</organism>
<comment type="caution">
    <text evidence="4">The sequence shown here is derived from an EMBL/GenBank/DDBJ whole genome shotgun (WGS) entry which is preliminary data.</text>
</comment>
<evidence type="ECO:0000313" key="5">
    <source>
        <dbReference type="Proteomes" id="UP000034086"/>
    </source>
</evidence>
<dbReference type="InterPro" id="IPR009061">
    <property type="entry name" value="DNA-bd_dom_put_sf"/>
</dbReference>
<feature type="transmembrane region" description="Helical" evidence="2">
    <location>
        <begin position="917"/>
        <end position="937"/>
    </location>
</feature>
<feature type="transmembrane region" description="Helical" evidence="2">
    <location>
        <begin position="943"/>
        <end position="966"/>
    </location>
</feature>
<feature type="transmembrane region" description="Helical" evidence="2">
    <location>
        <begin position="869"/>
        <end position="886"/>
    </location>
</feature>
<feature type="domain" description="Helix-turn-helix" evidence="3">
    <location>
        <begin position="5"/>
        <end position="50"/>
    </location>
</feature>
<dbReference type="Proteomes" id="UP000034086">
    <property type="component" value="Unassembled WGS sequence"/>
</dbReference>
<gene>
    <name evidence="4" type="ORF">UX03_C0020G0004</name>
</gene>
<keyword evidence="2" id="KW-0472">Membrane</keyword>
<accession>A0A0G1M4Q7</accession>
<feature type="region of interest" description="Disordered" evidence="1">
    <location>
        <begin position="500"/>
        <end position="522"/>
    </location>
</feature>
<sequence>MPKRFYSVKETAKILGVSTNTVYKYLDEGSLKGKRLNDRGRFKVPFSELAPYLGGETSTKVSEETPVVKQENQKARGKLTVFGSLFAPALIGLFLLLLLGNFGQGATGPQSLLGRDIGNAVLGYSARTFSGFGSLVSRFLPEAQQFAKGSKPQNETVSNPSTQIAPEEKTPDLSYKIESTEGRTNELYANAQVLASSTQRLLSKSRTLTSAELNNAIEEMSKLLGSLSDSSDQKTIFAQINWLNENWDFTGIEALKRAASNASDLLVSLQRQSQAAFTRPDITDLNNLVIEADLLPELVGDPSDLSSEKTLYGNIKGVEILAQTIDAKVGEIDKILVSWDNLNISEKEYTVKSILSDTLSINVLPQIDEVVFSGLRGPKDESELKNSLLSVKGVLTANKTHLAQKAGETVVVTWPEWDGAAYKILIINPSKKDSQEVAYKYYLPSDLKRGDVEQIDTGLALNFDNQKNQYFMEVNLPLPAGQGKTLSLKTNNIWKIDQPEAKTQKTGGQELSKASETTTADRQNKVLGTEIDKPFSSLTALREKVAGLTAQIPREKMAALGLIIFLSGLIALVVYLMMTFIRWDKKSGQSVSGDVQSAEVESILIPKFSAKKETIKKGPSWLTVKFRAVVSAILAIPASIISFFSKVLSSVTKALASFINGLLKIPVSILKFFSKAVTLVKTFTTAVITGLARFISSVTASILRVFRSIVQAILTFAAKTISATRKTVVAIGNSLLKIPVAILTFFLKVISAVRTLLVALSTGFYKFIASIIASVRKVVGAVVKGSLTFVANLISAVTAFFVGIGSGVTKTAHSVRTGIPAILSAIETFFLRTITAVKKLVVGLTTSLLGAVKAAGNAVVVFIKKLISALVKAVVSIGSGVLAVLASLKNFSLNLISALAGGIVAVATALKKALLAVIGAIKTFITNVVSAISAFLVKIVSSIIAFVAKIISLATNTLISTVTFFLKVVSSITRTLASIIRKVLRGLVSITKFTDSTLAQRSR</sequence>
<proteinExistence type="predicted"/>
<protein>
    <recommendedName>
        <fullName evidence="3">Helix-turn-helix domain-containing protein</fullName>
    </recommendedName>
</protein>
<feature type="compositionally biased region" description="Polar residues" evidence="1">
    <location>
        <begin position="504"/>
        <end position="521"/>
    </location>
</feature>
<feature type="transmembrane region" description="Helical" evidence="2">
    <location>
        <begin position="626"/>
        <end position="645"/>
    </location>
</feature>
<feature type="transmembrane region" description="Helical" evidence="2">
    <location>
        <begin position="756"/>
        <end position="775"/>
    </location>
</feature>
<feature type="transmembrane region" description="Helical" evidence="2">
    <location>
        <begin position="840"/>
        <end position="862"/>
    </location>
</feature>
<feature type="transmembrane region" description="Helical" evidence="2">
    <location>
        <begin position="787"/>
        <end position="808"/>
    </location>
</feature>
<dbReference type="InterPro" id="IPR041657">
    <property type="entry name" value="HTH_17"/>
</dbReference>
<evidence type="ECO:0000313" key="4">
    <source>
        <dbReference type="EMBL" id="KKU03231.1"/>
    </source>
</evidence>
<dbReference type="Pfam" id="PF12728">
    <property type="entry name" value="HTH_17"/>
    <property type="match status" value="1"/>
</dbReference>
<dbReference type="AlphaFoldDB" id="A0A0G1M4Q7"/>
<name>A0A0G1M4Q7_9BACT</name>
<keyword evidence="2" id="KW-0812">Transmembrane</keyword>
<keyword evidence="2" id="KW-1133">Transmembrane helix</keyword>
<reference evidence="4 5" key="1">
    <citation type="journal article" date="2015" name="Nature">
        <title>rRNA introns, odd ribosomes, and small enigmatic genomes across a large radiation of phyla.</title>
        <authorList>
            <person name="Brown C.T."/>
            <person name="Hug L.A."/>
            <person name="Thomas B.C."/>
            <person name="Sharon I."/>
            <person name="Castelle C.J."/>
            <person name="Singh A."/>
            <person name="Wilkins M.J."/>
            <person name="Williams K.H."/>
            <person name="Banfield J.F."/>
        </authorList>
    </citation>
    <scope>NUCLEOTIDE SEQUENCE [LARGE SCALE GENOMIC DNA]</scope>
</reference>